<evidence type="ECO:0000313" key="17">
    <source>
        <dbReference type="EMBL" id="CAB3688854.1"/>
    </source>
</evidence>
<evidence type="ECO:0000256" key="2">
    <source>
        <dbReference type="ARBA" id="ARBA00009810"/>
    </source>
</evidence>
<gene>
    <name evidence="17" type="primary">btuB_5</name>
    <name evidence="17" type="ORF">LMG26845_04643</name>
</gene>
<protein>
    <submittedName>
        <fullName evidence="17">Vitamin B12 transporter BtuB</fullName>
    </submittedName>
</protein>
<evidence type="ECO:0000256" key="4">
    <source>
        <dbReference type="ARBA" id="ARBA00022452"/>
    </source>
</evidence>
<keyword evidence="9 14" id="KW-0798">TonB box</keyword>
<evidence type="ECO:0000256" key="6">
    <source>
        <dbReference type="ARBA" id="ARBA00022692"/>
    </source>
</evidence>
<dbReference type="GeneID" id="92900522"/>
<dbReference type="Gene3D" id="2.170.130.10">
    <property type="entry name" value="TonB-dependent receptor, plug domain"/>
    <property type="match status" value="1"/>
</dbReference>
<dbReference type="InterPro" id="IPR010949">
    <property type="entry name" value="TonB_Hb/transfer/lactofer_rcpt"/>
</dbReference>
<keyword evidence="5" id="KW-0410">Iron transport</keyword>
<dbReference type="NCBIfam" id="TIGR01785">
    <property type="entry name" value="TonB-hemin"/>
    <property type="match status" value="1"/>
</dbReference>
<proteinExistence type="inferred from homology"/>
<evidence type="ECO:0000256" key="7">
    <source>
        <dbReference type="ARBA" id="ARBA00022729"/>
    </source>
</evidence>
<evidence type="ECO:0000256" key="15">
    <source>
        <dbReference type="SAM" id="MobiDB-lite"/>
    </source>
</evidence>
<dbReference type="InterPro" id="IPR036942">
    <property type="entry name" value="Beta-barrel_TonB_sf"/>
</dbReference>
<dbReference type="NCBIfam" id="TIGR01786">
    <property type="entry name" value="TonB-hemlactrns"/>
    <property type="match status" value="1"/>
</dbReference>
<dbReference type="Pfam" id="PF00593">
    <property type="entry name" value="TonB_dep_Rec_b-barrel"/>
    <property type="match status" value="1"/>
</dbReference>
<keyword evidence="3 13" id="KW-0813">Transport</keyword>
<evidence type="ECO:0000256" key="1">
    <source>
        <dbReference type="ARBA" id="ARBA00004571"/>
    </source>
</evidence>
<dbReference type="SUPFAM" id="SSF56935">
    <property type="entry name" value="Porins"/>
    <property type="match status" value="1"/>
</dbReference>
<keyword evidence="8" id="KW-0408">Iron</keyword>
<keyword evidence="18" id="KW-1185">Reference proteome</keyword>
<dbReference type="RefSeq" id="WP_054428622.1">
    <property type="nucleotide sequence ID" value="NZ_CADIJR010000059.1"/>
</dbReference>
<dbReference type="CDD" id="cd01347">
    <property type="entry name" value="ligand_gated_channel"/>
    <property type="match status" value="1"/>
</dbReference>
<dbReference type="SMART" id="SM00965">
    <property type="entry name" value="STN"/>
    <property type="match status" value="1"/>
</dbReference>
<dbReference type="InterPro" id="IPR037066">
    <property type="entry name" value="Plug_dom_sf"/>
</dbReference>
<dbReference type="InterPro" id="IPR011662">
    <property type="entry name" value="Secretin/TonB_short_N"/>
</dbReference>
<dbReference type="InterPro" id="IPR039426">
    <property type="entry name" value="TonB-dep_rcpt-like"/>
</dbReference>
<comment type="similarity">
    <text evidence="2 13 14">Belongs to the TonB-dependent receptor family.</text>
</comment>
<dbReference type="AlphaFoldDB" id="A0A6J5B2X9"/>
<feature type="region of interest" description="Disordered" evidence="15">
    <location>
        <begin position="575"/>
        <end position="595"/>
    </location>
</feature>
<sequence>MAHSPASRARGTPLNREAPCRLTRLALALRIATVLAAPAVALWPAAAAQAQAAPAEQARSYRIPAGPLAENLSRFADNAGVTVLFDAALVGQRRGAGLNGEYSVADGFARLLAGSGLAARERSPGVFVLQALPQTGVTQLTPVTVEGEGAAVTPAWETRSDRKRLDDAQVRSWSDLGKRLEPGVNFNRQNNSINIRGLDQDRVLTRVDGIRLPWLDDGARGVKGGLEAVDFNSLSRLDIVRGADASAGGSGAISGMADLYTLDPSDLLTDGKTFGALAKTDYDTADSSWGANAALAGQIHSNTFWLVQAGVRNGHALDNRGDVGGYGPRRNQPTPEDYDQRSFLLKLQQRVEGGHRFGLTGEYFKRKATQDSMFEQGPGTSYLIGENTTRKETERQRVSLDYSYKAPAEGGWIDSATAVVYWQRMQLDSALDGERSRDSRANIIPGDPFLYGFPSGAYGRNNSIRQTMFGANGELTKRLAGNAVSQLWTVGGEWYGNKTEQNSNGYDNCPTVRPGTPALFGPRTCDMLHTNQADVPLSKGSQWALWVSDEFSFGDGRYTVMPALRYDHYEQTPKSTESYASNRNGGVLPPENSGGRFSPKLLTTWKAADDLSLYAQYAYGFKAPSATQLYTNYGGPGTYLRVGNPYLKPETSKGWELGAKLGSDSLGGALSFFDNRYQNFIDSNVPLDANSPQWQPGWAGQYPLGVTGNVNRAKVRIYGAEASAHWKFSPGWRTWGSLAWAVGKDEGTGQYLNSVAPLKAVLGVGYGRDVWGVDAMLTTALRRNKVEYPEAGATTPNRDFQAPGYGVVDLMGYWRPTAVKGLQVQAGVFNLFDKKYWEAINVPTAGATALPRPVDWYTEPGRSLRVSLTYQY</sequence>
<evidence type="ECO:0000259" key="16">
    <source>
        <dbReference type="SMART" id="SM00965"/>
    </source>
</evidence>
<dbReference type="GO" id="GO:0009279">
    <property type="term" value="C:cell outer membrane"/>
    <property type="evidence" value="ECO:0007669"/>
    <property type="project" value="UniProtKB-SubCell"/>
</dbReference>
<evidence type="ECO:0000256" key="9">
    <source>
        <dbReference type="ARBA" id="ARBA00023077"/>
    </source>
</evidence>
<evidence type="ECO:0000256" key="12">
    <source>
        <dbReference type="ARBA" id="ARBA00023237"/>
    </source>
</evidence>
<evidence type="ECO:0000256" key="8">
    <source>
        <dbReference type="ARBA" id="ARBA00023004"/>
    </source>
</evidence>
<comment type="subcellular location">
    <subcellularLocation>
        <location evidence="1 13">Cell outer membrane</location>
        <topology evidence="1 13">Multi-pass membrane protein</topology>
    </subcellularLocation>
</comment>
<dbReference type="Gene3D" id="2.40.170.20">
    <property type="entry name" value="TonB-dependent receptor, beta-barrel domain"/>
    <property type="match status" value="1"/>
</dbReference>
<keyword evidence="5" id="KW-0406">Ion transport</keyword>
<keyword evidence="11" id="KW-0675">Receptor</keyword>
<evidence type="ECO:0000256" key="10">
    <source>
        <dbReference type="ARBA" id="ARBA00023136"/>
    </source>
</evidence>
<dbReference type="Gene3D" id="3.55.50.30">
    <property type="match status" value="1"/>
</dbReference>
<keyword evidence="6 13" id="KW-0812">Transmembrane</keyword>
<feature type="domain" description="Secretin/TonB short N-terminal" evidence="16">
    <location>
        <begin position="81"/>
        <end position="132"/>
    </location>
</feature>
<keyword evidence="4 13" id="KW-1134">Transmembrane beta strand</keyword>
<accession>A0A6J5B2X9</accession>
<dbReference type="InterPro" id="IPR012910">
    <property type="entry name" value="Plug_dom"/>
</dbReference>
<evidence type="ECO:0000256" key="11">
    <source>
        <dbReference type="ARBA" id="ARBA00023170"/>
    </source>
</evidence>
<dbReference type="GO" id="GO:0015344">
    <property type="term" value="F:siderophore uptake transmembrane transporter activity"/>
    <property type="evidence" value="ECO:0007669"/>
    <property type="project" value="TreeGrafter"/>
</dbReference>
<dbReference type="InterPro" id="IPR011276">
    <property type="entry name" value="TonB_haem/Hb_rcpt"/>
</dbReference>
<organism evidence="17 18">
    <name type="scientific">Achromobacter insuavis</name>
    <dbReference type="NCBI Taxonomy" id="1287735"/>
    <lineage>
        <taxon>Bacteria</taxon>
        <taxon>Pseudomonadati</taxon>
        <taxon>Pseudomonadota</taxon>
        <taxon>Betaproteobacteria</taxon>
        <taxon>Burkholderiales</taxon>
        <taxon>Alcaligenaceae</taxon>
        <taxon>Achromobacter</taxon>
    </lineage>
</organism>
<dbReference type="InterPro" id="IPR000531">
    <property type="entry name" value="Beta-barrel_TonB"/>
</dbReference>
<reference evidence="17 18" key="1">
    <citation type="submission" date="2020-04" db="EMBL/GenBank/DDBJ databases">
        <authorList>
            <person name="De Canck E."/>
        </authorList>
    </citation>
    <scope>NUCLEOTIDE SEQUENCE [LARGE SCALE GENOMIC DNA]</scope>
    <source>
        <strain evidence="17 18">LMG 26845</strain>
    </source>
</reference>
<dbReference type="EMBL" id="CADIJR010000059">
    <property type="protein sequence ID" value="CAB3688854.1"/>
    <property type="molecule type" value="Genomic_DNA"/>
</dbReference>
<dbReference type="GO" id="GO:0015232">
    <property type="term" value="F:heme transmembrane transporter activity"/>
    <property type="evidence" value="ECO:0007669"/>
    <property type="project" value="InterPro"/>
</dbReference>
<name>A0A6J5B2X9_9BURK</name>
<dbReference type="Pfam" id="PF07715">
    <property type="entry name" value="Plug"/>
    <property type="match status" value="1"/>
</dbReference>
<dbReference type="GO" id="GO:0044718">
    <property type="term" value="P:siderophore transmembrane transport"/>
    <property type="evidence" value="ECO:0007669"/>
    <property type="project" value="TreeGrafter"/>
</dbReference>
<dbReference type="Proteomes" id="UP000507979">
    <property type="component" value="Unassembled WGS sequence"/>
</dbReference>
<evidence type="ECO:0000256" key="14">
    <source>
        <dbReference type="RuleBase" id="RU003357"/>
    </source>
</evidence>
<feature type="compositionally biased region" description="Polar residues" evidence="15">
    <location>
        <begin position="575"/>
        <end position="584"/>
    </location>
</feature>
<evidence type="ECO:0000256" key="3">
    <source>
        <dbReference type="ARBA" id="ARBA00022448"/>
    </source>
</evidence>
<keyword evidence="10 13" id="KW-0472">Membrane</keyword>
<evidence type="ECO:0000256" key="5">
    <source>
        <dbReference type="ARBA" id="ARBA00022496"/>
    </source>
</evidence>
<keyword evidence="12 13" id="KW-0998">Cell outer membrane</keyword>
<dbReference type="PROSITE" id="PS52016">
    <property type="entry name" value="TONB_DEPENDENT_REC_3"/>
    <property type="match status" value="1"/>
</dbReference>
<evidence type="ECO:0000256" key="13">
    <source>
        <dbReference type="PROSITE-ProRule" id="PRU01360"/>
    </source>
</evidence>
<dbReference type="Pfam" id="PF07660">
    <property type="entry name" value="STN"/>
    <property type="match status" value="1"/>
</dbReference>
<dbReference type="PANTHER" id="PTHR30069:SF29">
    <property type="entry name" value="HEMOGLOBIN AND HEMOGLOBIN-HAPTOGLOBIN-BINDING PROTEIN 1-RELATED"/>
    <property type="match status" value="1"/>
</dbReference>
<evidence type="ECO:0000313" key="18">
    <source>
        <dbReference type="Proteomes" id="UP000507979"/>
    </source>
</evidence>
<dbReference type="PANTHER" id="PTHR30069">
    <property type="entry name" value="TONB-DEPENDENT OUTER MEMBRANE RECEPTOR"/>
    <property type="match status" value="1"/>
</dbReference>
<keyword evidence="7" id="KW-0732">Signal</keyword>